<evidence type="ECO:0000313" key="5">
    <source>
        <dbReference type="EMBL" id="AAG27233.1"/>
    </source>
</evidence>
<organism evidence="5 6">
    <name type="scientific">Cercopithecine herpesvirus 9 (strain DHV)</name>
    <name type="common">CeHV-9</name>
    <name type="synonym">Simian varicella virus</name>
    <dbReference type="NCBI Taxonomy" id="36348"/>
    <lineage>
        <taxon>Viruses</taxon>
        <taxon>Duplodnaviria</taxon>
        <taxon>Heunggongvirae</taxon>
        <taxon>Peploviricota</taxon>
        <taxon>Herviviricetes</taxon>
        <taxon>Herpesvirales</taxon>
        <taxon>Orthoherpesviridae</taxon>
        <taxon>Alphaherpesvirinae</taxon>
        <taxon>Varicellovirus</taxon>
        <taxon>Varicellovirus cercopithecinealpha9</taxon>
    </lineage>
</organism>
<evidence type="ECO:0000256" key="1">
    <source>
        <dbReference type="ARBA" id="ARBA00004147"/>
    </source>
</evidence>
<sequence length="203" mass="22875">MTDNIVPSILTVLQWGWGEHLQIQNMLNTCDLSCSQTVLQLEERSNIYSQSIHGEAGNIGTQTAVNVMFDVLFMVSSINEPGRRQLTDTIRREIASGMQNIPIACTRTCSFCTIHNVTKEIKKPEAIQNSNNKSLQMFILCQSQHAVQVRELLYKIIHSRKPRKYCKRSSDGHTYPTVPIFVREFKAEAPISVCSSELLTSGT</sequence>
<dbReference type="Proteomes" id="UP000159358">
    <property type="component" value="Segment"/>
</dbReference>
<evidence type="ECO:0000256" key="3">
    <source>
        <dbReference type="ARBA" id="ARBA00022553"/>
    </source>
</evidence>
<dbReference type="KEGG" id="vg:920532"/>
<reference evidence="5 6" key="1">
    <citation type="journal article" date="2001" name="Virology">
        <title>The DNA sequence of the simian varicella virus genome.</title>
        <authorList>
            <person name="Gray W.L."/>
            <person name="Starnes H.B."/>
            <person name="White M.W."/>
            <person name="Mahalingam R."/>
        </authorList>
    </citation>
    <scope>NUCLEOTIDE SEQUENCE [LARGE SCALE GENOMIC DNA]</scope>
</reference>
<evidence type="ECO:0000256" key="4">
    <source>
        <dbReference type="ARBA" id="ARBA00022562"/>
    </source>
</evidence>
<dbReference type="EMBL" id="AF275348">
    <property type="protein sequence ID" value="AAG27233.1"/>
    <property type="molecule type" value="Genomic_DNA"/>
</dbReference>
<proteinExistence type="inferred from homology"/>
<dbReference type="RefSeq" id="NP_077472.1">
    <property type="nucleotide sequence ID" value="NC_002686.2"/>
</dbReference>
<organismHost>
    <name type="scientific">Chlorocebus aethiops</name>
    <name type="common">Green monkey</name>
    <name type="synonym">Cercopithecus aethiops</name>
    <dbReference type="NCBI Taxonomy" id="9534"/>
</organismHost>
<keyword evidence="6" id="KW-1185">Reference proteome</keyword>
<keyword evidence="4" id="KW-1048">Host nucleus</keyword>
<accession>Q9E1W3</accession>
<comment type="subcellular location">
    <subcellularLocation>
        <location evidence="1">Host nucleus</location>
    </subcellularLocation>
</comment>
<comment type="similarity">
    <text evidence="2">Belongs to the alphaherpesvirinae HHV-1 UL3 family.</text>
</comment>
<dbReference type="GeneID" id="920532"/>
<name>Q9E1W3_CHV9D</name>
<evidence type="ECO:0000256" key="2">
    <source>
        <dbReference type="ARBA" id="ARBA00006957"/>
    </source>
</evidence>
<dbReference type="InterPro" id="IPR005035">
    <property type="entry name" value="Herpes_UL3"/>
</dbReference>
<protein>
    <submittedName>
        <fullName evidence="5">Uncharacterized protein</fullName>
    </submittedName>
</protein>
<dbReference type="Pfam" id="PF03369">
    <property type="entry name" value="Herpes_UL3"/>
    <property type="match status" value="1"/>
</dbReference>
<evidence type="ECO:0000313" key="6">
    <source>
        <dbReference type="Proteomes" id="UP000159358"/>
    </source>
</evidence>
<dbReference type="GO" id="GO:0042025">
    <property type="term" value="C:host cell nucleus"/>
    <property type="evidence" value="ECO:0007669"/>
    <property type="project" value="UniProtKB-SubCell"/>
</dbReference>
<keyword evidence="3" id="KW-0597">Phosphoprotein</keyword>